<keyword evidence="4" id="KW-0966">Cell projection</keyword>
<dbReference type="InterPro" id="IPR027417">
    <property type="entry name" value="P-loop_NTPase"/>
</dbReference>
<accession>A0A1H0KRG3</accession>
<dbReference type="GO" id="GO:0016887">
    <property type="term" value="F:ATP hydrolysis activity"/>
    <property type="evidence" value="ECO:0007669"/>
    <property type="project" value="TreeGrafter"/>
</dbReference>
<keyword evidence="2 3" id="KW-0067">ATP-binding</keyword>
<proteinExistence type="predicted"/>
<dbReference type="GO" id="GO:0005829">
    <property type="term" value="C:cytosol"/>
    <property type="evidence" value="ECO:0007669"/>
    <property type="project" value="TreeGrafter"/>
</dbReference>
<dbReference type="CDD" id="cd02038">
    <property type="entry name" value="FlhG-like"/>
    <property type="match status" value="1"/>
</dbReference>
<dbReference type="Proteomes" id="UP000198827">
    <property type="component" value="Chromosome I"/>
</dbReference>
<dbReference type="InterPro" id="IPR033875">
    <property type="entry name" value="FlhG"/>
</dbReference>
<dbReference type="InterPro" id="IPR033756">
    <property type="entry name" value="YlxH/NBP35"/>
</dbReference>
<dbReference type="EMBL" id="LT629705">
    <property type="protein sequence ID" value="SDO58376.1"/>
    <property type="molecule type" value="Genomic_DNA"/>
</dbReference>
<dbReference type="GO" id="GO:0005524">
    <property type="term" value="F:ATP binding"/>
    <property type="evidence" value="ECO:0007669"/>
    <property type="project" value="UniProtKB-KW"/>
</dbReference>
<dbReference type="GO" id="GO:0009898">
    <property type="term" value="C:cytoplasmic side of plasma membrane"/>
    <property type="evidence" value="ECO:0007669"/>
    <property type="project" value="TreeGrafter"/>
</dbReference>
<dbReference type="PANTHER" id="PTHR43384">
    <property type="entry name" value="SEPTUM SITE-DETERMINING PROTEIN MIND HOMOLOG, CHLOROPLASTIC-RELATED"/>
    <property type="match status" value="1"/>
</dbReference>
<dbReference type="PIRSF" id="PIRSF003092">
    <property type="entry name" value="MinD"/>
    <property type="match status" value="1"/>
</dbReference>
<gene>
    <name evidence="4" type="ORF">SAMN04489798_3326</name>
</gene>
<evidence type="ECO:0000256" key="2">
    <source>
        <dbReference type="ARBA" id="ARBA00022840"/>
    </source>
</evidence>
<dbReference type="InterPro" id="IPR025501">
    <property type="entry name" value="MinD_FleN"/>
</dbReference>
<keyword evidence="4" id="KW-0282">Flagellum</keyword>
<dbReference type="AlphaFoldDB" id="A0A1H0KRG3"/>
<name>A0A1H0KRG3_9PSED</name>
<dbReference type="PANTHER" id="PTHR43384:SF4">
    <property type="entry name" value="CELLULOSE BIOSYNTHESIS PROTEIN BCSQ-RELATED"/>
    <property type="match status" value="1"/>
</dbReference>
<keyword evidence="1 3" id="KW-0547">Nucleotide-binding</keyword>
<dbReference type="FunFam" id="3.40.50.300:FF:000158">
    <property type="entry name" value="Site-determining protein"/>
    <property type="match status" value="1"/>
</dbReference>
<dbReference type="SUPFAM" id="SSF52540">
    <property type="entry name" value="P-loop containing nucleoside triphosphate hydrolases"/>
    <property type="match status" value="1"/>
</dbReference>
<keyword evidence="4" id="KW-0969">Cilium</keyword>
<organism evidence="4 5">
    <name type="scientific">Pseudomonas arsenicoxydans</name>
    <dbReference type="NCBI Taxonomy" id="702115"/>
    <lineage>
        <taxon>Bacteria</taxon>
        <taxon>Pseudomonadati</taxon>
        <taxon>Pseudomonadota</taxon>
        <taxon>Gammaproteobacteria</taxon>
        <taxon>Pseudomonadales</taxon>
        <taxon>Pseudomonadaceae</taxon>
        <taxon>Pseudomonas</taxon>
    </lineage>
</organism>
<evidence type="ECO:0000313" key="4">
    <source>
        <dbReference type="EMBL" id="SDO58376.1"/>
    </source>
</evidence>
<dbReference type="Gene3D" id="3.40.50.300">
    <property type="entry name" value="P-loop containing nucleotide triphosphate hydrolases"/>
    <property type="match status" value="1"/>
</dbReference>
<sequence length="294" mass="31538">MELISNYSYTLHMEGINSMEGVHSVQVIAVTGGKGGVGKTTVAVNLSLALAELGRRVVLLDGDLGLANIDALLGLSPQYTLADLIEGHCELSDVLVRGPGGVRIVPAASGIQNMVRLSPAQYAGLIQAFSEIGDSIDVLVIDTAAGIGDSVVSFVRAAQEVLLVVSDEPTSITDAYALIKLLSRDCGMNRFRVLANMTQSPLEGRALFAKLTKLTDNFLDVALCYVGAVPYDECMRKAVQKQRAVYEAFPRSKCTQAFQSIARKIDALPLPTSPRGHVEFFVDQLVLKSSRLLQ</sequence>
<reference evidence="4 5" key="1">
    <citation type="submission" date="2016-10" db="EMBL/GenBank/DDBJ databases">
        <authorList>
            <person name="de Groot N.N."/>
        </authorList>
    </citation>
    <scope>NUCLEOTIDE SEQUENCE [LARGE SCALE GENOMIC DNA]</scope>
    <source>
        <strain evidence="4 5">CECT 7543</strain>
    </source>
</reference>
<evidence type="ECO:0000313" key="5">
    <source>
        <dbReference type="Proteomes" id="UP000198827"/>
    </source>
</evidence>
<feature type="binding site" evidence="3">
    <location>
        <begin position="34"/>
        <end position="41"/>
    </location>
    <ligand>
        <name>ATP</name>
        <dbReference type="ChEBI" id="CHEBI:30616"/>
    </ligand>
</feature>
<dbReference type="Pfam" id="PF10609">
    <property type="entry name" value="ParA"/>
    <property type="match status" value="1"/>
</dbReference>
<evidence type="ECO:0000256" key="3">
    <source>
        <dbReference type="PIRSR" id="PIRSR003092-1"/>
    </source>
</evidence>
<protein>
    <submittedName>
        <fullName evidence="4">Flagellar biosynthesis protein FlhG</fullName>
    </submittedName>
</protein>
<dbReference type="GO" id="GO:0051782">
    <property type="term" value="P:negative regulation of cell division"/>
    <property type="evidence" value="ECO:0007669"/>
    <property type="project" value="TreeGrafter"/>
</dbReference>
<dbReference type="InterPro" id="IPR050625">
    <property type="entry name" value="ParA/MinD_ATPase"/>
</dbReference>
<evidence type="ECO:0000256" key="1">
    <source>
        <dbReference type="ARBA" id="ARBA00022741"/>
    </source>
</evidence>